<dbReference type="InterPro" id="IPR036928">
    <property type="entry name" value="AS_sf"/>
</dbReference>
<dbReference type="PANTHER" id="PTHR11895:SF7">
    <property type="entry name" value="GLUTAMYL-TRNA(GLN) AMIDOTRANSFERASE SUBUNIT A, MITOCHONDRIAL"/>
    <property type="match status" value="1"/>
</dbReference>
<dbReference type="InterPro" id="IPR023631">
    <property type="entry name" value="Amidase_dom"/>
</dbReference>
<dbReference type="GO" id="GO:0003824">
    <property type="term" value="F:catalytic activity"/>
    <property type="evidence" value="ECO:0007669"/>
    <property type="project" value="InterPro"/>
</dbReference>
<dbReference type="EMBL" id="DS477093">
    <property type="protein sequence ID" value="EDO26044.1"/>
    <property type="molecule type" value="Genomic_DNA"/>
</dbReference>
<dbReference type="eggNOG" id="KOG1211">
    <property type="taxonomic scope" value="Eukaryota"/>
</dbReference>
<evidence type="ECO:0000313" key="3">
    <source>
        <dbReference type="Proteomes" id="UP000001593"/>
    </source>
</evidence>
<dbReference type="Pfam" id="PF01425">
    <property type="entry name" value="Amidase"/>
    <property type="match status" value="1"/>
</dbReference>
<proteinExistence type="predicted"/>
<dbReference type="OMA" id="TIQGSCA"/>
<dbReference type="HOGENOM" id="CLU_1492708_0_0_1"/>
<dbReference type="InParanoid" id="A7TD12"/>
<dbReference type="Gene3D" id="3.90.1300.10">
    <property type="entry name" value="Amidase signature (AS) domain"/>
    <property type="match status" value="1"/>
</dbReference>
<reference evidence="2 3" key="1">
    <citation type="journal article" date="2007" name="Science">
        <title>Sea anemone genome reveals ancestral eumetazoan gene repertoire and genomic organization.</title>
        <authorList>
            <person name="Putnam N.H."/>
            <person name="Srivastava M."/>
            <person name="Hellsten U."/>
            <person name="Dirks B."/>
            <person name="Chapman J."/>
            <person name="Salamov A."/>
            <person name="Terry A."/>
            <person name="Shapiro H."/>
            <person name="Lindquist E."/>
            <person name="Kapitonov V.V."/>
            <person name="Jurka J."/>
            <person name="Genikhovich G."/>
            <person name="Grigoriev I.V."/>
            <person name="Lucas S.M."/>
            <person name="Steele R.E."/>
            <person name="Finnerty J.R."/>
            <person name="Technau U."/>
            <person name="Martindale M.Q."/>
            <person name="Rokhsar D.S."/>
        </authorList>
    </citation>
    <scope>NUCLEOTIDE SEQUENCE [LARGE SCALE GENOMIC DNA]</scope>
    <source>
        <strain evidence="3">CH2 X CH6</strain>
    </source>
</reference>
<dbReference type="SUPFAM" id="SSF75304">
    <property type="entry name" value="Amidase signature (AS) enzymes"/>
    <property type="match status" value="1"/>
</dbReference>
<dbReference type="InterPro" id="IPR000120">
    <property type="entry name" value="Amidase"/>
</dbReference>
<dbReference type="PANTHER" id="PTHR11895">
    <property type="entry name" value="TRANSAMIDASE"/>
    <property type="match status" value="1"/>
</dbReference>
<protein>
    <recommendedName>
        <fullName evidence="1">Amidase domain-containing protein</fullName>
    </recommendedName>
</protein>
<dbReference type="Proteomes" id="UP000001593">
    <property type="component" value="Unassembled WGS sequence"/>
</dbReference>
<feature type="domain" description="Amidase" evidence="1">
    <location>
        <begin position="1"/>
        <end position="180"/>
    </location>
</feature>
<organism evidence="2 3">
    <name type="scientific">Nematostella vectensis</name>
    <name type="common">Starlet sea anemone</name>
    <dbReference type="NCBI Taxonomy" id="45351"/>
    <lineage>
        <taxon>Eukaryota</taxon>
        <taxon>Metazoa</taxon>
        <taxon>Cnidaria</taxon>
        <taxon>Anthozoa</taxon>
        <taxon>Hexacorallia</taxon>
        <taxon>Actiniaria</taxon>
        <taxon>Edwardsiidae</taxon>
        <taxon>Nematostella</taxon>
    </lineage>
</organism>
<dbReference type="PhylomeDB" id="A7TD12"/>
<evidence type="ECO:0000313" key="2">
    <source>
        <dbReference type="EMBL" id="EDO26044.1"/>
    </source>
</evidence>
<evidence type="ECO:0000259" key="1">
    <source>
        <dbReference type="Pfam" id="PF01425"/>
    </source>
</evidence>
<feature type="non-terminal residue" evidence="2">
    <location>
        <position position="181"/>
    </location>
</feature>
<name>A7TD12_NEMVE</name>
<keyword evidence="3" id="KW-1185">Reference proteome</keyword>
<accession>A7TD12</accession>
<dbReference type="STRING" id="45351.A7TD12"/>
<dbReference type="AlphaFoldDB" id="A7TD12"/>
<gene>
    <name evidence="2" type="ORF">NEMVEDRAFT_v1g155618</name>
</gene>
<feature type="non-terminal residue" evidence="2">
    <location>
        <position position="1"/>
    </location>
</feature>
<sequence>AIYRAQQLDKIFAKNGIVGELFCIPITIKDNIDIIGMETTSGSYALKGTLPIKDAKLVKKLKEENAIIIAKTTMDELAMGMNGFSSFNGRAGNPYDTTKNPGGSSAGAAASISANFAVIAIGTDNSGSIRIPAAFNGIYGIRPTQNSISSDGIFPMGNIDGTAGVMTRTVTDLAISLKVLS</sequence>